<sequence>MRIDEAMNKLIDQCKIFYKKECISGERIVKDYLHFFSKTFNLSEKRTSFCMNTGSVVFDIVATVATVISSLGYNENTNDDIISSLKEGNIVLYNNKRYRWAGLQQDNGKCYMVLVKDNGEKTFSSYEKNKHLIKEYHGQSQTTDGRGIKKGKSNREDFFAFLYNVGANDIPSAIDASFVFVADKGFDEILKNVSIEYDGKNVKLLELVACSYYTSGLEEIIIGKNPSKKEPVIKLTSHISVARQIALSKEGNNTAGIIVCTSGGVSNDNSELNDLIGRKKIRFVHYMTKYDTSVGEYIVREYTNSSVFACTPSYLKGTNTISGNDSKLLDDLHRQMYNLANLSINEVVVGSGISFKMLKTIRNDIFALKDSVLDDDNKNDFLINIYTLQNLFLTAPFDLIYMEECVSENKLHHGVMSPKERIGKLEEHISLFDNAKTKAKEVLDCIKQEYKMLVRNNPKQKALDEIIRKNIKKRIVVVVPKSYYIDVLKSTSIFGINTSNVYFKTTKEFSPEEFYDVVIVVSNKVSDKFKIFECCSTSQMYVILHEAENMSFMLKKKKARVFEGNIYKKHMKYSYVIDDAKERAEINDNIETQEAEEVENGWNELSEFIDNLKFKVPMQYTYNSGTKLVSDTGTALSEVSYVGMFETGESIYLSKYYSAVVYDGCSIEEKKPEKLQSGDVLVFTRNDNYTKNIVDYIFDELLEKNKLNASVKEANQKAEKWKELLRAYKDNGDYSYRDVTDSLNKLGLKHDEVTVRQWIYPESHIVGPRSMDDIRIIGELVNDDDLKNNYTLYDDAFKIVRKQRRNILGLIFKAINEKLSGRRSSGDEIIQMVFDNVDRLSQTYELESIKKVDEQYYIPIGYANRPIDSEDD</sequence>
<evidence type="ECO:0000256" key="1">
    <source>
        <dbReference type="SAM" id="Coils"/>
    </source>
</evidence>
<accession>A0A1T4KQV9</accession>
<dbReference type="Pfam" id="PF24957">
    <property type="entry name" value="DrmE_C"/>
    <property type="match status" value="1"/>
</dbReference>
<feature type="coiled-coil region" evidence="1">
    <location>
        <begin position="704"/>
        <end position="731"/>
    </location>
</feature>
<reference evidence="3 4" key="1">
    <citation type="submission" date="2017-02" db="EMBL/GenBank/DDBJ databases">
        <authorList>
            <person name="Peterson S.W."/>
        </authorList>
    </citation>
    <scope>NUCLEOTIDE SEQUENCE [LARGE SCALE GENOMIC DNA]</scope>
    <source>
        <strain evidence="3 4">ATCC 17233</strain>
    </source>
</reference>
<dbReference type="NCBIfam" id="NF038316">
    <property type="entry name" value="DrmE_fam"/>
    <property type="match status" value="1"/>
</dbReference>
<name>A0A1T4KQV9_9FIRM</name>
<protein>
    <recommendedName>
        <fullName evidence="2">DISARM protein DrmE C-terminal domain-containing protein</fullName>
    </recommendedName>
</protein>
<keyword evidence="4" id="KW-1185">Reference proteome</keyword>
<dbReference type="Proteomes" id="UP000189857">
    <property type="component" value="Unassembled WGS sequence"/>
</dbReference>
<keyword evidence="1" id="KW-0175">Coiled coil</keyword>
<evidence type="ECO:0000259" key="2">
    <source>
        <dbReference type="Pfam" id="PF24957"/>
    </source>
</evidence>
<proteinExistence type="predicted"/>
<dbReference type="AlphaFoldDB" id="A0A1T4KQV9"/>
<gene>
    <name evidence="3" type="ORF">SAMN02745110_00525</name>
</gene>
<dbReference type="EMBL" id="FUXA01000004">
    <property type="protein sequence ID" value="SJZ44829.1"/>
    <property type="molecule type" value="Genomic_DNA"/>
</dbReference>
<evidence type="ECO:0000313" key="3">
    <source>
        <dbReference type="EMBL" id="SJZ44829.1"/>
    </source>
</evidence>
<organism evidence="3 4">
    <name type="scientific">Eubacterium ruminantium</name>
    <dbReference type="NCBI Taxonomy" id="42322"/>
    <lineage>
        <taxon>Bacteria</taxon>
        <taxon>Bacillati</taxon>
        <taxon>Bacillota</taxon>
        <taxon>Clostridia</taxon>
        <taxon>Eubacteriales</taxon>
        <taxon>Eubacteriaceae</taxon>
        <taxon>Eubacterium</taxon>
    </lineage>
</organism>
<dbReference type="InterPro" id="IPR049794">
    <property type="entry name" value="DrmE"/>
</dbReference>
<evidence type="ECO:0000313" key="4">
    <source>
        <dbReference type="Proteomes" id="UP000189857"/>
    </source>
</evidence>
<feature type="domain" description="DISARM protein DrmE C-terminal" evidence="2">
    <location>
        <begin position="645"/>
        <end position="817"/>
    </location>
</feature>
<dbReference type="OrthoDB" id="2068434at2"/>
<dbReference type="RefSeq" id="WP_078786188.1">
    <property type="nucleotide sequence ID" value="NZ_FMTO01000003.1"/>
</dbReference>
<dbReference type="InterPro" id="IPR056666">
    <property type="entry name" value="DrmE_C"/>
</dbReference>